<dbReference type="HAMAP" id="MF_00269">
    <property type="entry name" value="Tpx"/>
    <property type="match status" value="1"/>
</dbReference>
<evidence type="ECO:0000256" key="3">
    <source>
        <dbReference type="ARBA" id="ARBA00023002"/>
    </source>
</evidence>
<comment type="catalytic activity">
    <reaction evidence="6">
        <text>a hydroperoxide + [thioredoxin]-dithiol = an alcohol + [thioredoxin]-disulfide + H2O</text>
        <dbReference type="Rhea" id="RHEA:62620"/>
        <dbReference type="Rhea" id="RHEA-COMP:10698"/>
        <dbReference type="Rhea" id="RHEA-COMP:10700"/>
        <dbReference type="ChEBI" id="CHEBI:15377"/>
        <dbReference type="ChEBI" id="CHEBI:29950"/>
        <dbReference type="ChEBI" id="CHEBI:30879"/>
        <dbReference type="ChEBI" id="CHEBI:35924"/>
        <dbReference type="ChEBI" id="CHEBI:50058"/>
        <dbReference type="EC" id="1.11.1.24"/>
    </reaction>
</comment>
<dbReference type="InterPro" id="IPR013766">
    <property type="entry name" value="Thioredoxin_domain"/>
</dbReference>
<evidence type="ECO:0000256" key="4">
    <source>
        <dbReference type="ARBA" id="ARBA00023157"/>
    </source>
</evidence>
<evidence type="ECO:0000259" key="7">
    <source>
        <dbReference type="PROSITE" id="PS51352"/>
    </source>
</evidence>
<reference evidence="8 9" key="1">
    <citation type="journal article" date="2014" name="Int. J. Syst. Evol. Microbiol.">
        <title>Complete genome sequence of Corynebacterium casei LMG S-19264T (=DSM 44701T), isolated from a smear-ripened cheese.</title>
        <authorList>
            <consortium name="US DOE Joint Genome Institute (JGI-PGF)"/>
            <person name="Walter F."/>
            <person name="Albersmeier A."/>
            <person name="Kalinowski J."/>
            <person name="Ruckert C."/>
        </authorList>
    </citation>
    <scope>NUCLEOTIDE SEQUENCE [LARGE SCALE GENOMIC DNA]</scope>
    <source>
        <strain evidence="8 9">CCM 8669</strain>
    </source>
</reference>
<comment type="miscellaneous">
    <text evidence="6">The active site is a conserved redox-active cysteine residue, the peroxidatic cysteine (C(P)), which makes the nucleophilic attack on the peroxide substrate. The peroxide oxidizes the C(P)-SH to cysteine sulfenic acid (C(P)-SOH), which then reacts with another cysteine residue, the resolving cysteine (C(R)), to form a disulfide bridge. The disulfide is subsequently reduced by an appropriate electron donor to complete the catalytic cycle. In this atypical 2-Cys peroxiredoxin, C(R) is present in the same subunit to form an intramolecular disulfide. The disulfide is subsequently reduced by thioredoxin.</text>
</comment>
<protein>
    <recommendedName>
        <fullName evidence="6">Thiol peroxidase</fullName>
        <shortName evidence="6">Tpx</shortName>
        <ecNumber evidence="6">1.11.1.24</ecNumber>
    </recommendedName>
    <alternativeName>
        <fullName evidence="6">Peroxiredoxin tpx</fullName>
        <shortName evidence="6">Prx</shortName>
    </alternativeName>
    <alternativeName>
        <fullName evidence="6">Thioredoxin peroxidase</fullName>
    </alternativeName>
    <alternativeName>
        <fullName evidence="6">Thioredoxin-dependent peroxiredoxin</fullName>
    </alternativeName>
</protein>
<keyword evidence="9" id="KW-1185">Reference proteome</keyword>
<gene>
    <name evidence="6 8" type="primary">tpx</name>
    <name evidence="8" type="ORF">GCM10007359_07810</name>
</gene>
<keyword evidence="1 6" id="KW-0575">Peroxidase</keyword>
<evidence type="ECO:0000313" key="8">
    <source>
        <dbReference type="EMBL" id="GGH60028.1"/>
    </source>
</evidence>
<comment type="caution">
    <text evidence="8">The sequence shown here is derived from an EMBL/GenBank/DDBJ whole genome shotgun (WGS) entry which is preliminary data.</text>
</comment>
<dbReference type="NCBIfam" id="NF001808">
    <property type="entry name" value="PRK00522.1"/>
    <property type="match status" value="1"/>
</dbReference>
<dbReference type="GO" id="GO:0008379">
    <property type="term" value="F:thioredoxin peroxidase activity"/>
    <property type="evidence" value="ECO:0007669"/>
    <property type="project" value="UniProtKB-UniRule"/>
</dbReference>
<dbReference type="SUPFAM" id="SSF52833">
    <property type="entry name" value="Thioredoxin-like"/>
    <property type="match status" value="1"/>
</dbReference>
<dbReference type="InterPro" id="IPR050455">
    <property type="entry name" value="Tpx_Peroxidase_subfamily"/>
</dbReference>
<dbReference type="PANTHER" id="PTHR43110:SF1">
    <property type="entry name" value="THIOL PEROXIDASE"/>
    <property type="match status" value="1"/>
</dbReference>
<sequence>MTVYTLRPVGSARHNGHMAETKFQGETVTTSGELPAVGTKAPTFSVVGADLSEVKTSDFEGKNIVLNIFPSVDTGVCAQSVRTFNEQAAALENTVVVCVSKDLPFALDRFCAAEGIENVVTASDFRTSFGEDFGVKQTSGPLAGLLARAVVVLNPQGEVIYNQLVPEITEEPDYEAALKALK</sequence>
<dbReference type="InterPro" id="IPR018219">
    <property type="entry name" value="Tpx_CS"/>
</dbReference>
<keyword evidence="5 6" id="KW-0676">Redox-active center</keyword>
<keyword evidence="2 6" id="KW-0049">Antioxidant</keyword>
<evidence type="ECO:0000256" key="2">
    <source>
        <dbReference type="ARBA" id="ARBA00022862"/>
    </source>
</evidence>
<feature type="disulfide bond" description="Redox-active" evidence="6">
    <location>
        <begin position="77"/>
        <end position="111"/>
    </location>
</feature>
<dbReference type="EC" id="1.11.1.24" evidence="6"/>
<keyword evidence="4 6" id="KW-1015">Disulfide bond</keyword>
<dbReference type="Proteomes" id="UP000600171">
    <property type="component" value="Unassembled WGS sequence"/>
</dbReference>
<dbReference type="PANTHER" id="PTHR43110">
    <property type="entry name" value="THIOL PEROXIDASE"/>
    <property type="match status" value="1"/>
</dbReference>
<dbReference type="AlphaFoldDB" id="A0A917INV9"/>
<evidence type="ECO:0000256" key="6">
    <source>
        <dbReference type="HAMAP-Rule" id="MF_00269"/>
    </source>
</evidence>
<evidence type="ECO:0000256" key="1">
    <source>
        <dbReference type="ARBA" id="ARBA00022559"/>
    </source>
</evidence>
<comment type="function">
    <text evidence="6">Thiol-specific peroxidase that catalyzes the reduction of hydrogen peroxide and organic hydroperoxides to water and alcohols, respectively. Plays a role in cell protection against oxidative stress by detoxifying peroxides.</text>
</comment>
<comment type="subunit">
    <text evidence="6">Homodimer.</text>
</comment>
<dbReference type="CDD" id="cd03014">
    <property type="entry name" value="PRX_Atyp2cys"/>
    <property type="match status" value="1"/>
</dbReference>
<dbReference type="Gene3D" id="3.40.30.10">
    <property type="entry name" value="Glutaredoxin"/>
    <property type="match status" value="1"/>
</dbReference>
<comment type="similarity">
    <text evidence="6">Belongs to the peroxiredoxin family. Tpx subfamily.</text>
</comment>
<keyword evidence="3 6" id="KW-0560">Oxidoreductase</keyword>
<feature type="active site" description="Cysteine sulfenic acid (-SOH) intermediate" evidence="6">
    <location>
        <position position="77"/>
    </location>
</feature>
<dbReference type="InterPro" id="IPR036249">
    <property type="entry name" value="Thioredoxin-like_sf"/>
</dbReference>
<dbReference type="PROSITE" id="PS01265">
    <property type="entry name" value="TPX"/>
    <property type="match status" value="1"/>
</dbReference>
<dbReference type="InterPro" id="IPR002065">
    <property type="entry name" value="TPX"/>
</dbReference>
<dbReference type="EMBL" id="BMDC01000001">
    <property type="protein sequence ID" value="GGH60028.1"/>
    <property type="molecule type" value="Genomic_DNA"/>
</dbReference>
<proteinExistence type="inferred from homology"/>
<name>A0A917INV9_9MICC</name>
<evidence type="ECO:0000256" key="5">
    <source>
        <dbReference type="ARBA" id="ARBA00023284"/>
    </source>
</evidence>
<evidence type="ECO:0000313" key="9">
    <source>
        <dbReference type="Proteomes" id="UP000600171"/>
    </source>
</evidence>
<feature type="domain" description="Thioredoxin" evidence="7">
    <location>
        <begin position="35"/>
        <end position="182"/>
    </location>
</feature>
<dbReference type="PROSITE" id="PS51352">
    <property type="entry name" value="THIOREDOXIN_2"/>
    <property type="match status" value="1"/>
</dbReference>
<accession>A0A917INV9</accession>
<dbReference type="InterPro" id="IPR013740">
    <property type="entry name" value="Redoxin"/>
</dbReference>
<organism evidence="8 9">
    <name type="scientific">Rothia aerolata</name>
    <dbReference type="NCBI Taxonomy" id="1812262"/>
    <lineage>
        <taxon>Bacteria</taxon>
        <taxon>Bacillati</taxon>
        <taxon>Actinomycetota</taxon>
        <taxon>Actinomycetes</taxon>
        <taxon>Micrococcales</taxon>
        <taxon>Micrococcaceae</taxon>
        <taxon>Rothia</taxon>
    </lineage>
</organism>
<dbReference type="Pfam" id="PF08534">
    <property type="entry name" value="Redoxin"/>
    <property type="match status" value="1"/>
</dbReference>